<evidence type="ECO:0000259" key="3">
    <source>
        <dbReference type="Pfam" id="PF01073"/>
    </source>
</evidence>
<dbReference type="Gene3D" id="3.40.50.720">
    <property type="entry name" value="NAD(P)-binding Rossmann-like Domain"/>
    <property type="match status" value="1"/>
</dbReference>
<dbReference type="InterPro" id="IPR050177">
    <property type="entry name" value="Lipid_A_modif_metabolic_enz"/>
</dbReference>
<dbReference type="RefSeq" id="WP_144996704.1">
    <property type="nucleotide sequence ID" value="NZ_CP036281.1"/>
</dbReference>
<sequence length="334" mass="37348">MKALVTGGSGFIGLYMVEQLVQNGVDVRVLSRRTLPEFAQLGIEHIAGDLSNSELIRSAVKGVDVVFHVAGMTGIWGPWRKFYQVNVQSTREIIKACQENGVPRLIYTSSPSVIFDGSSHENVDETCPYPTEHLCHYSHTKAMGEQLVLESNGQGGLLTAAIRPHLVWGPRDQSLTPRVIEKATKGKLRRVGDGENLISVSYVENVAAAHLQLADSLHEGSPTAGQVYFINDPEPVKLWDWIDNLLKESGVSPLKKSVSAKTAYRAGRMLEMMYTFLPFKGEPPMTRFMASQLSQSHYYSIEKAQRDFNYTPIVSIEEGMKRWKSELKQYRDSK</sequence>
<dbReference type="PANTHER" id="PTHR43245">
    <property type="entry name" value="BIFUNCTIONAL POLYMYXIN RESISTANCE PROTEIN ARNA"/>
    <property type="match status" value="1"/>
</dbReference>
<evidence type="ECO:0000256" key="2">
    <source>
        <dbReference type="ARBA" id="ARBA00023002"/>
    </source>
</evidence>
<dbReference type="PANTHER" id="PTHR43245:SF51">
    <property type="entry name" value="SHORT CHAIN DEHYDROGENASE_REDUCTASE FAMILY 42E, MEMBER 2"/>
    <property type="match status" value="1"/>
</dbReference>
<dbReference type="GO" id="GO:0016616">
    <property type="term" value="F:oxidoreductase activity, acting on the CH-OH group of donors, NAD or NADP as acceptor"/>
    <property type="evidence" value="ECO:0007669"/>
    <property type="project" value="InterPro"/>
</dbReference>
<comment type="similarity">
    <text evidence="1">Belongs to the 3-beta-HSD family.</text>
</comment>
<accession>A0A518CQ85</accession>
<dbReference type="OrthoDB" id="9811743at2"/>
<keyword evidence="4" id="KW-0413">Isomerase</keyword>
<keyword evidence="5" id="KW-1185">Reference proteome</keyword>
<dbReference type="InterPro" id="IPR036291">
    <property type="entry name" value="NAD(P)-bd_dom_sf"/>
</dbReference>
<dbReference type="GO" id="GO:0016853">
    <property type="term" value="F:isomerase activity"/>
    <property type="evidence" value="ECO:0007669"/>
    <property type="project" value="UniProtKB-KW"/>
</dbReference>
<reference evidence="4 5" key="1">
    <citation type="submission" date="2019-02" db="EMBL/GenBank/DDBJ databases">
        <title>Deep-cultivation of Planctomycetes and their phenomic and genomic characterization uncovers novel biology.</title>
        <authorList>
            <person name="Wiegand S."/>
            <person name="Jogler M."/>
            <person name="Boedeker C."/>
            <person name="Pinto D."/>
            <person name="Vollmers J."/>
            <person name="Rivas-Marin E."/>
            <person name="Kohn T."/>
            <person name="Peeters S.H."/>
            <person name="Heuer A."/>
            <person name="Rast P."/>
            <person name="Oberbeckmann S."/>
            <person name="Bunk B."/>
            <person name="Jeske O."/>
            <person name="Meyerdierks A."/>
            <person name="Storesund J.E."/>
            <person name="Kallscheuer N."/>
            <person name="Luecker S."/>
            <person name="Lage O.M."/>
            <person name="Pohl T."/>
            <person name="Merkel B.J."/>
            <person name="Hornburger P."/>
            <person name="Mueller R.-W."/>
            <person name="Bruemmer F."/>
            <person name="Labrenz M."/>
            <person name="Spormann A.M."/>
            <person name="Op den Camp H."/>
            <person name="Overmann J."/>
            <person name="Amann R."/>
            <person name="Jetten M.S.M."/>
            <person name="Mascher T."/>
            <person name="Medema M.H."/>
            <person name="Devos D.P."/>
            <person name="Kaster A.-K."/>
            <person name="Ovreas L."/>
            <person name="Rohde M."/>
            <person name="Galperin M.Y."/>
            <person name="Jogler C."/>
        </authorList>
    </citation>
    <scope>NUCLEOTIDE SEQUENCE [LARGE SCALE GENOMIC DNA]</scope>
    <source>
        <strain evidence="4 5">Pla110</strain>
    </source>
</reference>
<gene>
    <name evidence="4" type="ORF">Pla110_31370</name>
</gene>
<dbReference type="KEGG" id="plon:Pla110_31370"/>
<dbReference type="Pfam" id="PF01073">
    <property type="entry name" value="3Beta_HSD"/>
    <property type="match status" value="1"/>
</dbReference>
<evidence type="ECO:0000256" key="1">
    <source>
        <dbReference type="ARBA" id="ARBA00009219"/>
    </source>
</evidence>
<dbReference type="SUPFAM" id="SSF51735">
    <property type="entry name" value="NAD(P)-binding Rossmann-fold domains"/>
    <property type="match status" value="1"/>
</dbReference>
<dbReference type="InterPro" id="IPR002225">
    <property type="entry name" value="3Beta_OHSteriod_DH/Estase"/>
</dbReference>
<dbReference type="AlphaFoldDB" id="A0A518CQ85"/>
<evidence type="ECO:0000313" key="4">
    <source>
        <dbReference type="EMBL" id="QDU81396.1"/>
    </source>
</evidence>
<name>A0A518CQ85_9PLAN</name>
<proteinExistence type="inferred from homology"/>
<organism evidence="4 5">
    <name type="scientific">Polystyrenella longa</name>
    <dbReference type="NCBI Taxonomy" id="2528007"/>
    <lineage>
        <taxon>Bacteria</taxon>
        <taxon>Pseudomonadati</taxon>
        <taxon>Planctomycetota</taxon>
        <taxon>Planctomycetia</taxon>
        <taxon>Planctomycetales</taxon>
        <taxon>Planctomycetaceae</taxon>
        <taxon>Polystyrenella</taxon>
    </lineage>
</organism>
<keyword evidence="2" id="KW-0560">Oxidoreductase</keyword>
<dbReference type="GO" id="GO:0006694">
    <property type="term" value="P:steroid biosynthetic process"/>
    <property type="evidence" value="ECO:0007669"/>
    <property type="project" value="InterPro"/>
</dbReference>
<evidence type="ECO:0000313" key="5">
    <source>
        <dbReference type="Proteomes" id="UP000317178"/>
    </source>
</evidence>
<dbReference type="EMBL" id="CP036281">
    <property type="protein sequence ID" value="QDU81396.1"/>
    <property type="molecule type" value="Genomic_DNA"/>
</dbReference>
<protein>
    <submittedName>
        <fullName evidence="4">3 beta-hydroxysteroid dehydrogenase/Delta 5--&gt;4-isomerase</fullName>
    </submittedName>
</protein>
<feature type="domain" description="3-beta hydroxysteroid dehydrogenase/isomerase" evidence="3">
    <location>
        <begin position="4"/>
        <end position="253"/>
    </location>
</feature>
<dbReference type="Proteomes" id="UP000317178">
    <property type="component" value="Chromosome"/>
</dbReference>